<evidence type="ECO:0000313" key="7">
    <source>
        <dbReference type="Proteomes" id="UP000242850"/>
    </source>
</evidence>
<name>A0A1H5TZU1_9CLOT</name>
<reference evidence="7" key="1">
    <citation type="submission" date="2016-10" db="EMBL/GenBank/DDBJ databases">
        <authorList>
            <person name="Varghese N."/>
            <person name="Submissions S."/>
        </authorList>
    </citation>
    <scope>NUCLEOTIDE SEQUENCE [LARGE SCALE GENOMIC DNA]</scope>
    <source>
        <strain evidence="7">DSM 5463</strain>
    </source>
</reference>
<dbReference type="RefSeq" id="WP_103895758.1">
    <property type="nucleotide sequence ID" value="NZ_FNUK01000007.1"/>
</dbReference>
<dbReference type="Proteomes" id="UP000242850">
    <property type="component" value="Unassembled WGS sequence"/>
</dbReference>
<organism evidence="6 7">
    <name type="scientific">Caloramator fervidus</name>
    <dbReference type="NCBI Taxonomy" id="29344"/>
    <lineage>
        <taxon>Bacteria</taxon>
        <taxon>Bacillati</taxon>
        <taxon>Bacillota</taxon>
        <taxon>Clostridia</taxon>
        <taxon>Eubacteriales</taxon>
        <taxon>Clostridiaceae</taxon>
        <taxon>Caloramator</taxon>
    </lineage>
</organism>
<dbReference type="PANTHER" id="PTHR33823">
    <property type="entry name" value="RNA POLYMERASE-BINDING TRANSCRIPTION FACTOR DKSA-RELATED"/>
    <property type="match status" value="1"/>
</dbReference>
<dbReference type="NCBIfam" id="TIGR02890">
    <property type="entry name" value="bacill_yteA"/>
    <property type="match status" value="1"/>
</dbReference>
<gene>
    <name evidence="6" type="ORF">SAMN05660865_00756</name>
</gene>
<dbReference type="InterPro" id="IPR014240">
    <property type="entry name" value="YteA"/>
</dbReference>
<evidence type="ECO:0000313" key="6">
    <source>
        <dbReference type="EMBL" id="SEF68345.1"/>
    </source>
</evidence>
<dbReference type="SUPFAM" id="SSF109635">
    <property type="entry name" value="DnaK suppressor protein DksA, alpha-hairpin domain"/>
    <property type="match status" value="1"/>
</dbReference>
<dbReference type="InterPro" id="IPR000962">
    <property type="entry name" value="Znf_DskA_TraR"/>
</dbReference>
<dbReference type="GO" id="GO:0008270">
    <property type="term" value="F:zinc ion binding"/>
    <property type="evidence" value="ECO:0007669"/>
    <property type="project" value="UniProtKB-KW"/>
</dbReference>
<evidence type="ECO:0000259" key="5">
    <source>
        <dbReference type="Pfam" id="PF01258"/>
    </source>
</evidence>
<keyword evidence="2" id="KW-0863">Zinc-finger</keyword>
<evidence type="ECO:0000256" key="2">
    <source>
        <dbReference type="ARBA" id="ARBA00022771"/>
    </source>
</evidence>
<dbReference type="Gene3D" id="1.20.120.910">
    <property type="entry name" value="DksA, coiled-coil domain"/>
    <property type="match status" value="1"/>
</dbReference>
<keyword evidence="7" id="KW-1185">Reference proteome</keyword>
<dbReference type="PROSITE" id="PS51128">
    <property type="entry name" value="ZF_DKSA_2"/>
    <property type="match status" value="1"/>
</dbReference>
<dbReference type="PANTHER" id="PTHR33823:SF4">
    <property type="entry name" value="GENERAL STRESS PROTEIN 16O"/>
    <property type="match status" value="1"/>
</dbReference>
<dbReference type="InterPro" id="IPR020458">
    <property type="entry name" value="Znf_DskA_TraR_CS"/>
</dbReference>
<dbReference type="PROSITE" id="PS01102">
    <property type="entry name" value="ZF_DKSA_1"/>
    <property type="match status" value="1"/>
</dbReference>
<proteinExistence type="predicted"/>
<dbReference type="EMBL" id="FNUK01000007">
    <property type="protein sequence ID" value="SEF68345.1"/>
    <property type="molecule type" value="Genomic_DNA"/>
</dbReference>
<accession>A0A1H5TZU1</accession>
<evidence type="ECO:0000256" key="4">
    <source>
        <dbReference type="PROSITE-ProRule" id="PRU00510"/>
    </source>
</evidence>
<dbReference type="AlphaFoldDB" id="A0A1H5TZU1"/>
<protein>
    <submittedName>
        <fullName evidence="6">Transcriptional regulator, TraR/DksA family</fullName>
    </submittedName>
</protein>
<evidence type="ECO:0000256" key="1">
    <source>
        <dbReference type="ARBA" id="ARBA00022723"/>
    </source>
</evidence>
<dbReference type="Pfam" id="PF01258">
    <property type="entry name" value="zf-dskA_traR"/>
    <property type="match status" value="1"/>
</dbReference>
<sequence>MEKNKLKKYKDKLVLERKKILETIDLMYKNGLSASQQEELGELSVNDNHPADMGTEMFDKERGFALLSNEKNILVQIDNALERIEKGNYGICEFCGKEIEEERLDFIPYATRCAECEKNVVNYNTFRYDRPVEEEVLNYPFGKSFNDISESVEYDGEDAWQDVDEFNKIPKMKRNYDDEYISGTVEQIDNISNQQYKNQLP</sequence>
<evidence type="ECO:0000256" key="3">
    <source>
        <dbReference type="ARBA" id="ARBA00022833"/>
    </source>
</evidence>
<dbReference type="SUPFAM" id="SSF57716">
    <property type="entry name" value="Glucocorticoid receptor-like (DNA-binding domain)"/>
    <property type="match status" value="1"/>
</dbReference>
<feature type="zinc finger region" description="dksA C4-type" evidence="4">
    <location>
        <begin position="92"/>
        <end position="116"/>
    </location>
</feature>
<dbReference type="InterPro" id="IPR037187">
    <property type="entry name" value="DnaK_N"/>
</dbReference>
<dbReference type="OrthoDB" id="9811543at2"/>
<keyword evidence="3" id="KW-0862">Zinc</keyword>
<keyword evidence="1" id="KW-0479">Metal-binding</keyword>
<feature type="domain" description="Zinc finger DksA/TraR C4-type" evidence="5">
    <location>
        <begin position="87"/>
        <end position="116"/>
    </location>
</feature>